<keyword evidence="3" id="KW-0687">Ribonucleoprotein</keyword>
<sequence>VTELREMNQLELNAKLIENLDALQNLKFQQALQQLEDGTTISKTKKEIAQIKTVLNEYKLGIRVAQGEKE</sequence>
<proteinExistence type="inferred from homology"/>
<dbReference type="InterPro" id="IPR001854">
    <property type="entry name" value="Ribosomal_uL29"/>
</dbReference>
<dbReference type="GO" id="GO:0006412">
    <property type="term" value="P:translation"/>
    <property type="evidence" value="ECO:0007669"/>
    <property type="project" value="InterPro"/>
</dbReference>
<evidence type="ECO:0000313" key="4">
    <source>
        <dbReference type="EMBL" id="SUZ53149.1"/>
    </source>
</evidence>
<evidence type="ECO:0000256" key="1">
    <source>
        <dbReference type="ARBA" id="ARBA00009254"/>
    </source>
</evidence>
<dbReference type="GO" id="GO:0005840">
    <property type="term" value="C:ribosome"/>
    <property type="evidence" value="ECO:0007669"/>
    <property type="project" value="UniProtKB-KW"/>
</dbReference>
<dbReference type="HAMAP" id="MF_00374">
    <property type="entry name" value="Ribosomal_uL29"/>
    <property type="match status" value="1"/>
</dbReference>
<evidence type="ECO:0000256" key="3">
    <source>
        <dbReference type="ARBA" id="ARBA00023274"/>
    </source>
</evidence>
<name>A0A381NFG4_9ZZZZ</name>
<dbReference type="GO" id="GO:0003735">
    <property type="term" value="F:structural constituent of ribosome"/>
    <property type="evidence" value="ECO:0007669"/>
    <property type="project" value="InterPro"/>
</dbReference>
<dbReference type="CDD" id="cd00427">
    <property type="entry name" value="Ribosomal_L29_HIP"/>
    <property type="match status" value="1"/>
</dbReference>
<accession>A0A381NFG4</accession>
<dbReference type="Pfam" id="PF00831">
    <property type="entry name" value="Ribosomal_L29"/>
    <property type="match status" value="1"/>
</dbReference>
<dbReference type="InterPro" id="IPR036049">
    <property type="entry name" value="Ribosomal_uL29_sf"/>
</dbReference>
<gene>
    <name evidence="4" type="ORF">METZ01_LOCUS6003</name>
</gene>
<protein>
    <recommendedName>
        <fullName evidence="5">50S ribosomal protein L29</fullName>
    </recommendedName>
</protein>
<evidence type="ECO:0000256" key="2">
    <source>
        <dbReference type="ARBA" id="ARBA00022980"/>
    </source>
</evidence>
<organism evidence="4">
    <name type="scientific">marine metagenome</name>
    <dbReference type="NCBI Taxonomy" id="408172"/>
    <lineage>
        <taxon>unclassified sequences</taxon>
        <taxon>metagenomes</taxon>
        <taxon>ecological metagenomes</taxon>
    </lineage>
</organism>
<feature type="non-terminal residue" evidence="4">
    <location>
        <position position="1"/>
    </location>
</feature>
<dbReference type="Gene3D" id="1.10.287.310">
    <property type="match status" value="1"/>
</dbReference>
<dbReference type="EMBL" id="UINC01000316">
    <property type="protein sequence ID" value="SUZ53149.1"/>
    <property type="molecule type" value="Genomic_DNA"/>
</dbReference>
<dbReference type="GO" id="GO:1990904">
    <property type="term" value="C:ribonucleoprotein complex"/>
    <property type="evidence" value="ECO:0007669"/>
    <property type="project" value="UniProtKB-KW"/>
</dbReference>
<dbReference type="NCBIfam" id="TIGR00012">
    <property type="entry name" value="L29"/>
    <property type="match status" value="1"/>
</dbReference>
<evidence type="ECO:0008006" key="5">
    <source>
        <dbReference type="Google" id="ProtNLM"/>
    </source>
</evidence>
<comment type="similarity">
    <text evidence="1">Belongs to the universal ribosomal protein uL29 family.</text>
</comment>
<keyword evidence="2" id="KW-0689">Ribosomal protein</keyword>
<dbReference type="SUPFAM" id="SSF46561">
    <property type="entry name" value="Ribosomal protein L29 (L29p)"/>
    <property type="match status" value="1"/>
</dbReference>
<dbReference type="AlphaFoldDB" id="A0A381NFG4"/>
<reference evidence="4" key="1">
    <citation type="submission" date="2018-05" db="EMBL/GenBank/DDBJ databases">
        <authorList>
            <person name="Lanie J.A."/>
            <person name="Ng W.-L."/>
            <person name="Kazmierczak K.M."/>
            <person name="Andrzejewski T.M."/>
            <person name="Davidsen T.M."/>
            <person name="Wayne K.J."/>
            <person name="Tettelin H."/>
            <person name="Glass J.I."/>
            <person name="Rusch D."/>
            <person name="Podicherti R."/>
            <person name="Tsui H.-C.T."/>
            <person name="Winkler M.E."/>
        </authorList>
    </citation>
    <scope>NUCLEOTIDE SEQUENCE</scope>
</reference>